<evidence type="ECO:0000313" key="1">
    <source>
        <dbReference type="EMBL" id="KAE8130869.1"/>
    </source>
</evidence>
<reference evidence="1 2" key="1">
    <citation type="submission" date="2019-04" db="EMBL/GenBank/DDBJ databases">
        <title>Friends and foes A comparative genomics study of 23 Aspergillus species from section Flavi.</title>
        <authorList>
            <consortium name="DOE Joint Genome Institute"/>
            <person name="Kjaerbolling I."/>
            <person name="Vesth T."/>
            <person name="Frisvad J.C."/>
            <person name="Nybo J.L."/>
            <person name="Theobald S."/>
            <person name="Kildgaard S."/>
            <person name="Isbrandt T."/>
            <person name="Kuo A."/>
            <person name="Sato A."/>
            <person name="Lyhne E.K."/>
            <person name="Kogle M.E."/>
            <person name="Wiebenga A."/>
            <person name="Kun R.S."/>
            <person name="Lubbers R.J."/>
            <person name="Makela M.R."/>
            <person name="Barry K."/>
            <person name="Chovatia M."/>
            <person name="Clum A."/>
            <person name="Daum C."/>
            <person name="Haridas S."/>
            <person name="He G."/>
            <person name="LaButti K."/>
            <person name="Lipzen A."/>
            <person name="Mondo S."/>
            <person name="Riley R."/>
            <person name="Salamov A."/>
            <person name="Simmons B.A."/>
            <person name="Magnuson J.K."/>
            <person name="Henrissat B."/>
            <person name="Mortensen U.H."/>
            <person name="Larsen T.O."/>
            <person name="Devries R.P."/>
            <person name="Grigoriev I.V."/>
            <person name="Machida M."/>
            <person name="Baker S.E."/>
            <person name="Andersen M.R."/>
        </authorList>
    </citation>
    <scope>NUCLEOTIDE SEQUENCE [LARGE SCALE GENOMIC DNA]</scope>
    <source>
        <strain evidence="1 2">CBS 117625</strain>
    </source>
</reference>
<dbReference type="EMBL" id="ML743690">
    <property type="protein sequence ID" value="KAE8130869.1"/>
    <property type="molecule type" value="Genomic_DNA"/>
</dbReference>
<dbReference type="GeneID" id="43642424"/>
<protein>
    <submittedName>
        <fullName evidence="1">Uncharacterized protein</fullName>
    </submittedName>
</protein>
<organism evidence="1 2">
    <name type="scientific">Aspergillus pseudotamarii</name>
    <dbReference type="NCBI Taxonomy" id="132259"/>
    <lineage>
        <taxon>Eukaryota</taxon>
        <taxon>Fungi</taxon>
        <taxon>Dikarya</taxon>
        <taxon>Ascomycota</taxon>
        <taxon>Pezizomycotina</taxon>
        <taxon>Eurotiomycetes</taxon>
        <taxon>Eurotiomycetidae</taxon>
        <taxon>Eurotiales</taxon>
        <taxon>Aspergillaceae</taxon>
        <taxon>Aspergillus</taxon>
        <taxon>Aspergillus subgen. Circumdati</taxon>
    </lineage>
</organism>
<dbReference type="AlphaFoldDB" id="A0A5N6SAI3"/>
<sequence>MACLNMSRHAKMPLWFKQFWSDRRRSVDLTDWNDGGQDMNSHSGDAAIGYDQLQSSSSKYQTPKLLTYEEGQPNLPVLTPTLRNDRPPTILTIGTTSSGETIALPSPPPRPALPLLPGELYDVIEAETKFGISIFTAYRDIRMREQRILFSARFQQTPFKDHIISCPIVICASHLAQNRRESLQRKLNAARELVPNSIWELFKVDQSASLIVFA</sequence>
<gene>
    <name evidence="1" type="ORF">BDV38DRAFT_276429</name>
</gene>
<proteinExistence type="predicted"/>
<keyword evidence="2" id="KW-1185">Reference proteome</keyword>
<dbReference type="OrthoDB" id="4506432at2759"/>
<dbReference type="RefSeq" id="XP_031906932.1">
    <property type="nucleotide sequence ID" value="XM_032058214.1"/>
</dbReference>
<dbReference type="Proteomes" id="UP000325672">
    <property type="component" value="Unassembled WGS sequence"/>
</dbReference>
<name>A0A5N6SAI3_ASPPS</name>
<evidence type="ECO:0000313" key="2">
    <source>
        <dbReference type="Proteomes" id="UP000325672"/>
    </source>
</evidence>
<accession>A0A5N6SAI3</accession>